<comment type="similarity">
    <text evidence="2">Belongs to the CobH/CbiC family.</text>
</comment>
<dbReference type="RefSeq" id="WP_212697259.1">
    <property type="nucleotide sequence ID" value="NZ_CP058649.1"/>
</dbReference>
<feature type="domain" description="Cobalamin biosynthesis precorrin-8X methylmutase CobH/CbiC" evidence="5">
    <location>
        <begin position="10"/>
        <end position="204"/>
    </location>
</feature>
<accession>A0A8J8MID4</accession>
<dbReference type="GO" id="GO:0016993">
    <property type="term" value="F:precorrin-8X methylmutase activity"/>
    <property type="evidence" value="ECO:0007669"/>
    <property type="project" value="InterPro"/>
</dbReference>
<keyword evidence="7" id="KW-1185">Reference proteome</keyword>
<dbReference type="KEGG" id="vpy:HZI73_05540"/>
<dbReference type="AlphaFoldDB" id="A0A8J8MID4"/>
<reference evidence="6" key="1">
    <citation type="submission" date="2020-07" db="EMBL/GenBank/DDBJ databases">
        <title>Vallitalea pronyensis genome.</title>
        <authorList>
            <person name="Postec A."/>
        </authorList>
    </citation>
    <scope>NUCLEOTIDE SEQUENCE</scope>
    <source>
        <strain evidence="6">FatNI3</strain>
    </source>
</reference>
<proteinExistence type="inferred from homology"/>
<gene>
    <name evidence="6" type="ORF">HZI73_05540</name>
</gene>
<dbReference type="InterPro" id="IPR003722">
    <property type="entry name" value="Cbl_synth_CobH/CbiC"/>
</dbReference>
<evidence type="ECO:0000256" key="1">
    <source>
        <dbReference type="ARBA" id="ARBA00004953"/>
    </source>
</evidence>
<dbReference type="Pfam" id="PF02570">
    <property type="entry name" value="CbiC"/>
    <property type="match status" value="1"/>
</dbReference>
<protein>
    <submittedName>
        <fullName evidence="6">Precorrin-8X methylmutase</fullName>
    </submittedName>
</protein>
<dbReference type="PANTHER" id="PTHR43588">
    <property type="entry name" value="COBALT-PRECORRIN-8 METHYLMUTASE"/>
    <property type="match status" value="1"/>
</dbReference>
<organism evidence="6 7">
    <name type="scientific">Vallitalea pronyensis</name>
    <dbReference type="NCBI Taxonomy" id="1348613"/>
    <lineage>
        <taxon>Bacteria</taxon>
        <taxon>Bacillati</taxon>
        <taxon>Bacillota</taxon>
        <taxon>Clostridia</taxon>
        <taxon>Lachnospirales</taxon>
        <taxon>Vallitaleaceae</taxon>
        <taxon>Vallitalea</taxon>
    </lineage>
</organism>
<dbReference type="Gene3D" id="3.40.50.10230">
    <property type="entry name" value="Cobalamin biosynthesis CobH/CbiC, precorrin-8X methylmutase"/>
    <property type="match status" value="1"/>
</dbReference>
<name>A0A8J8MID4_9FIRM</name>
<evidence type="ECO:0000256" key="2">
    <source>
        <dbReference type="ARBA" id="ARBA00009774"/>
    </source>
</evidence>
<evidence type="ECO:0000313" key="7">
    <source>
        <dbReference type="Proteomes" id="UP000683246"/>
    </source>
</evidence>
<evidence type="ECO:0000259" key="5">
    <source>
        <dbReference type="Pfam" id="PF02570"/>
    </source>
</evidence>
<dbReference type="EMBL" id="CP058649">
    <property type="protein sequence ID" value="QUI21788.1"/>
    <property type="molecule type" value="Genomic_DNA"/>
</dbReference>
<comment type="pathway">
    <text evidence="1">Cofactor biosynthesis; adenosylcobalamin biosynthesis.</text>
</comment>
<dbReference type="PANTHER" id="PTHR43588:SF1">
    <property type="entry name" value="COBALT-PRECORRIN-8 METHYLMUTASE"/>
    <property type="match status" value="1"/>
</dbReference>
<dbReference type="SUPFAM" id="SSF63965">
    <property type="entry name" value="Precorrin-8X methylmutase CbiC/CobH"/>
    <property type="match status" value="1"/>
</dbReference>
<dbReference type="UniPathway" id="UPA00148"/>
<sequence>MEYIKNPMAIEEGSMQIIESEMTAPEDFTSDALKVIKRVIHTTADFEYESLIRFSGDPIEKGIQHIKRGCKIYGDTNMITVGVNRVLLQAYGCTMVNYVHDEDVKAQALEKGITRSMVAMEKAFYDKEIGIYLIGNAPTALIKLLELIDKQGHFDGLIVGVPVGFVGAKESKELLMERDIPYISIKGRKGGSPVAVAMMNAILKIGKER</sequence>
<dbReference type="Proteomes" id="UP000683246">
    <property type="component" value="Chromosome"/>
</dbReference>
<keyword evidence="3" id="KW-0169">Cobalamin biosynthesis</keyword>
<dbReference type="GO" id="GO:0009236">
    <property type="term" value="P:cobalamin biosynthetic process"/>
    <property type="evidence" value="ECO:0007669"/>
    <property type="project" value="UniProtKB-UniPathway"/>
</dbReference>
<evidence type="ECO:0000256" key="4">
    <source>
        <dbReference type="ARBA" id="ARBA00023235"/>
    </source>
</evidence>
<dbReference type="InterPro" id="IPR036588">
    <property type="entry name" value="CobH/CbiC_sf"/>
</dbReference>
<evidence type="ECO:0000256" key="3">
    <source>
        <dbReference type="ARBA" id="ARBA00022573"/>
    </source>
</evidence>
<keyword evidence="4" id="KW-0413">Isomerase</keyword>
<evidence type="ECO:0000313" key="6">
    <source>
        <dbReference type="EMBL" id="QUI21788.1"/>
    </source>
</evidence>